<dbReference type="Pfam" id="PF09424">
    <property type="entry name" value="YqeY"/>
    <property type="match status" value="1"/>
</dbReference>
<dbReference type="InterPro" id="IPR023168">
    <property type="entry name" value="GatB_Yqey_C_2"/>
</dbReference>
<protein>
    <submittedName>
        <fullName evidence="1">tRNA amidotransferase</fullName>
    </submittedName>
</protein>
<accession>A0ABZ0Z4W8</accession>
<dbReference type="Gene3D" id="1.10.1510.10">
    <property type="entry name" value="Uncharacterised protein YqeY/AIM41 PF09424, N-terminal domain"/>
    <property type="match status" value="1"/>
</dbReference>
<proteinExistence type="predicted"/>
<organism evidence="1 2">
    <name type="scientific">phage Lak_Megaphage_RVC_JS4_GC31</name>
    <dbReference type="NCBI Taxonomy" id="3109228"/>
    <lineage>
        <taxon>Viruses</taxon>
        <taxon>Duplodnaviria</taxon>
        <taxon>Heunggongvirae</taxon>
        <taxon>Uroviricota</taxon>
        <taxon>Caudoviricetes</taxon>
        <taxon>Caudoviricetes code 15 clade</taxon>
    </lineage>
</organism>
<dbReference type="InterPro" id="IPR003789">
    <property type="entry name" value="Asn/Gln_tRNA_amidoTrase-B-like"/>
</dbReference>
<dbReference type="Proteomes" id="UP001349343">
    <property type="component" value="Segment"/>
</dbReference>
<reference evidence="1 2" key="1">
    <citation type="submission" date="2023-11" db="EMBL/GenBank/DDBJ databases">
        <authorList>
            <person name="Cook R."/>
            <person name="Crisci M."/>
            <person name="Pye H."/>
            <person name="Adriaenssens E."/>
            <person name="Santini J."/>
        </authorList>
    </citation>
    <scope>NUCLEOTIDE SEQUENCE [LARGE SCALE GENOMIC DNA]</scope>
    <source>
        <strain evidence="1">Lak_Megaphage_RVC_JS4_GC31</strain>
    </source>
</reference>
<name>A0ABZ0Z4W8_9CAUD</name>
<dbReference type="InterPro" id="IPR042184">
    <property type="entry name" value="YqeY/Aim41_N"/>
</dbReference>
<dbReference type="PANTHER" id="PTHR28055:SF1">
    <property type="entry name" value="ALTERED INHERITANCE OF MITOCHONDRIA PROTEIN 41, MITOCHONDRIAL"/>
    <property type="match status" value="1"/>
</dbReference>
<evidence type="ECO:0000313" key="1">
    <source>
        <dbReference type="EMBL" id="WQJ53200.1"/>
    </source>
</evidence>
<keyword evidence="2" id="KW-1185">Reference proteome</keyword>
<sequence>MENVILTKYSELIKEAMKAREVVKRETYKLIKTKLQNYMTQPGTPEVTEAVEIQTLNKMIKELVDERDNNAKLNKTERVDELNAQIAVVEALLPKQATEEEINNAIDTYISENGAITQKDMGSVMKYLGETFKNIDRKLASALIRSKF</sequence>
<dbReference type="SUPFAM" id="SSF89095">
    <property type="entry name" value="GatB/YqeY motif"/>
    <property type="match status" value="1"/>
</dbReference>
<dbReference type="InterPro" id="IPR019004">
    <property type="entry name" value="YqeY/Aim41"/>
</dbReference>
<evidence type="ECO:0000313" key="2">
    <source>
        <dbReference type="Proteomes" id="UP001349343"/>
    </source>
</evidence>
<dbReference type="PANTHER" id="PTHR28055">
    <property type="entry name" value="ALTERED INHERITANCE OF MITOCHONDRIA PROTEIN 41, MITOCHONDRIAL"/>
    <property type="match status" value="1"/>
</dbReference>
<dbReference type="EMBL" id="OR769222">
    <property type="protein sequence ID" value="WQJ53200.1"/>
    <property type="molecule type" value="Genomic_DNA"/>
</dbReference>
<dbReference type="Gene3D" id="1.10.10.410">
    <property type="match status" value="1"/>
</dbReference>